<protein>
    <submittedName>
        <fullName evidence="2">Uncharacterized protein</fullName>
    </submittedName>
</protein>
<evidence type="ECO:0000313" key="2">
    <source>
        <dbReference type="EMBL" id="ESP89050.1"/>
    </source>
</evidence>
<dbReference type="EMBL" id="ASGZ01000019">
    <property type="protein sequence ID" value="ESP89050.1"/>
    <property type="molecule type" value="Genomic_DNA"/>
</dbReference>
<dbReference type="Proteomes" id="UP000017840">
    <property type="component" value="Unassembled WGS sequence"/>
</dbReference>
<comment type="caution">
    <text evidence="2">The sequence shown here is derived from an EMBL/GenBank/DDBJ whole genome shotgun (WGS) entry which is preliminary data.</text>
</comment>
<proteinExistence type="predicted"/>
<dbReference type="STRING" id="1324957.K933_05898"/>
<sequence>RVAGARVPTDALLGPVGALLRAAGLLPRLLPLVAGALAVGLRRLPGLAAETDAVVGRARTRPGRSLARGVAAALVAGLAFALAAVSGVGTPLVGLALPACGAAALCSLAAGLAAGGETLAARFAVESAGAVPLAAALALLAALPTVGPPVAVGLALWGAGALVGGTTLKRLHPGGGVWT</sequence>
<evidence type="ECO:0000256" key="1">
    <source>
        <dbReference type="SAM" id="Phobius"/>
    </source>
</evidence>
<gene>
    <name evidence="2" type="ORF">K933_05898</name>
</gene>
<keyword evidence="1" id="KW-1133">Transmembrane helix</keyword>
<name>V4HEC7_9EURY</name>
<organism evidence="2 3">
    <name type="scientific">Candidatus Halobonum tyrrellensis G22</name>
    <dbReference type="NCBI Taxonomy" id="1324957"/>
    <lineage>
        <taxon>Archaea</taxon>
        <taxon>Methanobacteriati</taxon>
        <taxon>Methanobacteriota</taxon>
        <taxon>Stenosarchaea group</taxon>
        <taxon>Halobacteria</taxon>
        <taxon>Halobacteriales</taxon>
        <taxon>Haloferacaceae</taxon>
        <taxon>Candidatus Halobonum</taxon>
    </lineage>
</organism>
<evidence type="ECO:0000313" key="3">
    <source>
        <dbReference type="Proteomes" id="UP000017840"/>
    </source>
</evidence>
<feature type="non-terminal residue" evidence="2">
    <location>
        <position position="1"/>
    </location>
</feature>
<keyword evidence="3" id="KW-1185">Reference proteome</keyword>
<keyword evidence="1" id="KW-0472">Membrane</keyword>
<feature type="transmembrane region" description="Helical" evidence="1">
    <location>
        <begin position="95"/>
        <end position="116"/>
    </location>
</feature>
<accession>V4HEC7</accession>
<feature type="transmembrane region" description="Helical" evidence="1">
    <location>
        <begin position="66"/>
        <end position="89"/>
    </location>
</feature>
<keyword evidence="1" id="KW-0812">Transmembrane</keyword>
<reference evidence="2 3" key="1">
    <citation type="journal article" date="2013" name="Genome Announc.">
        <title>Draft Genome Sequence of 'Candidatus Halobonum tyrrellensis' Strain G22, Isolated from the Hypersaline Waters of Lake Tyrrell, Australia.</title>
        <authorList>
            <person name="Ugalde J.A."/>
            <person name="Narasingarao P."/>
            <person name="Kuo S."/>
            <person name="Podell S."/>
            <person name="Allen E.E."/>
        </authorList>
    </citation>
    <scope>NUCLEOTIDE SEQUENCE [LARGE SCALE GENOMIC DNA]</scope>
    <source>
        <strain evidence="2 3">G22</strain>
    </source>
</reference>
<dbReference type="AlphaFoldDB" id="V4HEC7"/>